<feature type="chain" id="PRO_5012485821" description="Lipocalin-like domain-containing protein" evidence="1">
    <location>
        <begin position="20"/>
        <end position="153"/>
    </location>
</feature>
<sequence>MKKYLLLILVCLIAFVACDNEEEELESLPLVAITNDAIIGKWKHIESKINTGGSEAEWRPQTEDRIIEFFDDGTFKQHYNNCDTGTYQILLHPYNDDIKMIELSYDCEVDQSIYPENKSYWGIELLNDNHLIYFPTYKGPICIEGCSYKFRKL</sequence>
<evidence type="ECO:0000313" key="3">
    <source>
        <dbReference type="Proteomes" id="UP000192746"/>
    </source>
</evidence>
<protein>
    <recommendedName>
        <fullName evidence="4">Lipocalin-like domain-containing protein</fullName>
    </recommendedName>
</protein>
<dbReference type="AlphaFoldDB" id="A0A1Y1T423"/>
<feature type="signal peptide" evidence="1">
    <location>
        <begin position="1"/>
        <end position="19"/>
    </location>
</feature>
<evidence type="ECO:0008006" key="4">
    <source>
        <dbReference type="Google" id="ProtNLM"/>
    </source>
</evidence>
<dbReference type="Proteomes" id="UP000192746">
    <property type="component" value="Unassembled WGS sequence"/>
</dbReference>
<dbReference type="OrthoDB" id="708275at2"/>
<accession>A0A1Y1T423</accession>
<reference evidence="2 3" key="1">
    <citation type="submission" date="2013-04" db="EMBL/GenBank/DDBJ databases">
        <title>Zunongwangia sp. 22II14-10F7 Genome Sequencing.</title>
        <authorList>
            <person name="Lai Q."/>
            <person name="Shao Z."/>
        </authorList>
    </citation>
    <scope>NUCLEOTIDE SEQUENCE [LARGE SCALE GENOMIC DNA]</scope>
    <source>
        <strain evidence="2 3">22II14-10F7</strain>
    </source>
</reference>
<gene>
    <name evidence="2" type="ORF">IIF7_10903</name>
</gene>
<evidence type="ECO:0000256" key="1">
    <source>
        <dbReference type="SAM" id="SignalP"/>
    </source>
</evidence>
<dbReference type="PROSITE" id="PS51257">
    <property type="entry name" value="PROKAR_LIPOPROTEIN"/>
    <property type="match status" value="1"/>
</dbReference>
<dbReference type="EMBL" id="ARYN01000009">
    <property type="protein sequence ID" value="ORL45325.1"/>
    <property type="molecule type" value="Genomic_DNA"/>
</dbReference>
<keyword evidence="1" id="KW-0732">Signal</keyword>
<keyword evidence="3" id="KW-1185">Reference proteome</keyword>
<dbReference type="RefSeq" id="WP_084841727.1">
    <property type="nucleotide sequence ID" value="NZ_ARYN01000009.1"/>
</dbReference>
<comment type="caution">
    <text evidence="2">The sequence shown here is derived from an EMBL/GenBank/DDBJ whole genome shotgun (WGS) entry which is preliminary data.</text>
</comment>
<proteinExistence type="predicted"/>
<name>A0A1Y1T423_9FLAO</name>
<organism evidence="2 3">
    <name type="scientific">Zunongwangia atlantica 22II14-10F7</name>
    <dbReference type="NCBI Taxonomy" id="1185767"/>
    <lineage>
        <taxon>Bacteria</taxon>
        <taxon>Pseudomonadati</taxon>
        <taxon>Bacteroidota</taxon>
        <taxon>Flavobacteriia</taxon>
        <taxon>Flavobacteriales</taxon>
        <taxon>Flavobacteriaceae</taxon>
        <taxon>Zunongwangia</taxon>
    </lineage>
</organism>
<dbReference type="STRING" id="1185767.IIF7_10903"/>
<evidence type="ECO:0000313" key="2">
    <source>
        <dbReference type="EMBL" id="ORL45325.1"/>
    </source>
</evidence>